<feature type="domain" description="Beta-lactamase-related" evidence="1">
    <location>
        <begin position="34"/>
        <end position="289"/>
    </location>
</feature>
<accession>A0ABV2QLI9</accession>
<evidence type="ECO:0000259" key="1">
    <source>
        <dbReference type="Pfam" id="PF00144"/>
    </source>
</evidence>
<dbReference type="InterPro" id="IPR050789">
    <property type="entry name" value="Diverse_Enzym_Activities"/>
</dbReference>
<gene>
    <name evidence="2" type="ORF">ABIE21_001417</name>
</gene>
<keyword evidence="3" id="KW-1185">Reference proteome</keyword>
<dbReference type="EMBL" id="JBEPSJ010000001">
    <property type="protein sequence ID" value="MET4581927.1"/>
    <property type="molecule type" value="Genomic_DNA"/>
</dbReference>
<organism evidence="2 3">
    <name type="scientific">Conyzicola nivalis</name>
    <dbReference type="NCBI Taxonomy" id="1477021"/>
    <lineage>
        <taxon>Bacteria</taxon>
        <taxon>Bacillati</taxon>
        <taxon>Actinomycetota</taxon>
        <taxon>Actinomycetes</taxon>
        <taxon>Micrococcales</taxon>
        <taxon>Microbacteriaceae</taxon>
        <taxon>Conyzicola</taxon>
    </lineage>
</organism>
<protein>
    <submittedName>
        <fullName evidence="2">CubicO group peptidase (Beta-lactamase class C family)</fullName>
    </submittedName>
</protein>
<dbReference type="SUPFAM" id="SSF56601">
    <property type="entry name" value="beta-lactamase/transpeptidase-like"/>
    <property type="match status" value="1"/>
</dbReference>
<name>A0ABV2QLI9_9MICO</name>
<dbReference type="Gene3D" id="3.40.710.10">
    <property type="entry name" value="DD-peptidase/beta-lactamase superfamily"/>
    <property type="match status" value="1"/>
</dbReference>
<dbReference type="InterPro" id="IPR012338">
    <property type="entry name" value="Beta-lactam/transpept-like"/>
</dbReference>
<dbReference type="RefSeq" id="WP_354024085.1">
    <property type="nucleotide sequence ID" value="NZ_JBEPSJ010000001.1"/>
</dbReference>
<reference evidence="2 3" key="1">
    <citation type="submission" date="2024-06" db="EMBL/GenBank/DDBJ databases">
        <title>Sorghum-associated microbial communities from plants grown in Nebraska, USA.</title>
        <authorList>
            <person name="Schachtman D."/>
        </authorList>
    </citation>
    <scope>NUCLEOTIDE SEQUENCE [LARGE SCALE GENOMIC DNA]</scope>
    <source>
        <strain evidence="2 3">2857</strain>
    </source>
</reference>
<evidence type="ECO:0000313" key="3">
    <source>
        <dbReference type="Proteomes" id="UP001549257"/>
    </source>
</evidence>
<sequence length="476" mass="51651">MRFPRSAPEQQGVSSRAIERLIDALESGPPSVHSMMLVRHGHVIAEGWWAPYRRSHPHSLFSISKSFTSTAVGFAIEEGLLTLDDAVVDLLPDDLPEVVSDNLAAMRLRHLLTMTTGHTFDTVTLLNEREQNWSRLFLALPVDAAPGSTFVYNTGASYLLSAIVQRLTGERLLDYLTPRLLEPLGIADAAWEQCPRGVDVGGWGLSITTEDIAAFGHTYLRGGVWNDRQVVPAHWAVEATRLQVPNGDFGGVDDNSHGYGYQFWLNRHGSYRADGAFGQLSIAFPEQDALLLLTGGVADAQRDLDIVWEHLLPVLGARELPADATAAARLARRLETLRLPLPVGDDTAPIAARVDGTTYALARNSAGLRTVALETRPDCTRLTIVDAGGTHVVDCGRGEWTTGTSSLLGNHDAPVASAGTWSDDSSFLATVYFTETPFAVTVSLDFLGDGREVTVTVDQNVSFEPTRLLHTIGHAL</sequence>
<dbReference type="Proteomes" id="UP001549257">
    <property type="component" value="Unassembled WGS sequence"/>
</dbReference>
<dbReference type="PANTHER" id="PTHR43283">
    <property type="entry name" value="BETA-LACTAMASE-RELATED"/>
    <property type="match status" value="1"/>
</dbReference>
<dbReference type="PANTHER" id="PTHR43283:SF7">
    <property type="entry name" value="BETA-LACTAMASE-RELATED DOMAIN-CONTAINING PROTEIN"/>
    <property type="match status" value="1"/>
</dbReference>
<dbReference type="Pfam" id="PF00144">
    <property type="entry name" value="Beta-lactamase"/>
    <property type="match status" value="1"/>
</dbReference>
<proteinExistence type="predicted"/>
<comment type="caution">
    <text evidence="2">The sequence shown here is derived from an EMBL/GenBank/DDBJ whole genome shotgun (WGS) entry which is preliminary data.</text>
</comment>
<evidence type="ECO:0000313" key="2">
    <source>
        <dbReference type="EMBL" id="MET4581927.1"/>
    </source>
</evidence>
<dbReference type="InterPro" id="IPR001466">
    <property type="entry name" value="Beta-lactam-related"/>
</dbReference>